<proteinExistence type="predicted"/>
<gene>
    <name evidence="1" type="ORF">BJ875DRAFT_547765</name>
</gene>
<sequence>MSTTNSYPASFLPAKSPLPNVFITASPSLTAPLEIHPDDPQYFQKRLAQIQASYAQFAVLESEIEKTCYPPNERSRNRELLDVAREDLVAFEKSLDLGKRIEERLVEVDRVQKQIEGLWERKMNLEEEAQTFMEVFVVLNEHLGLAGHHNERKKVGNSQEKKGISATLRKYKRIFSKERRF</sequence>
<evidence type="ECO:0000313" key="1">
    <source>
        <dbReference type="EMBL" id="KAG9228406.1"/>
    </source>
</evidence>
<evidence type="ECO:0000313" key="2">
    <source>
        <dbReference type="Proteomes" id="UP000824998"/>
    </source>
</evidence>
<dbReference type="Proteomes" id="UP000824998">
    <property type="component" value="Unassembled WGS sequence"/>
</dbReference>
<accession>A0A9P8C0R3</accession>
<dbReference type="OrthoDB" id="3533154at2759"/>
<organism evidence="1 2">
    <name type="scientific">Amylocarpus encephaloides</name>
    <dbReference type="NCBI Taxonomy" id="45428"/>
    <lineage>
        <taxon>Eukaryota</taxon>
        <taxon>Fungi</taxon>
        <taxon>Dikarya</taxon>
        <taxon>Ascomycota</taxon>
        <taxon>Pezizomycotina</taxon>
        <taxon>Leotiomycetes</taxon>
        <taxon>Helotiales</taxon>
        <taxon>Helotiales incertae sedis</taxon>
        <taxon>Amylocarpus</taxon>
    </lineage>
</organism>
<name>A0A9P8C0R3_9HELO</name>
<comment type="caution">
    <text evidence="1">The sequence shown here is derived from an EMBL/GenBank/DDBJ whole genome shotgun (WGS) entry which is preliminary data.</text>
</comment>
<protein>
    <submittedName>
        <fullName evidence="1">Uncharacterized protein</fullName>
    </submittedName>
</protein>
<dbReference type="EMBL" id="MU251949">
    <property type="protein sequence ID" value="KAG9228406.1"/>
    <property type="molecule type" value="Genomic_DNA"/>
</dbReference>
<dbReference type="AlphaFoldDB" id="A0A9P8C0R3"/>
<reference evidence="1" key="1">
    <citation type="journal article" date="2021" name="IMA Fungus">
        <title>Genomic characterization of three marine fungi, including Emericellopsis atlantica sp. nov. with signatures of a generalist lifestyle and marine biomass degradation.</title>
        <authorList>
            <person name="Hagestad O.C."/>
            <person name="Hou L."/>
            <person name="Andersen J.H."/>
            <person name="Hansen E.H."/>
            <person name="Altermark B."/>
            <person name="Li C."/>
            <person name="Kuhnert E."/>
            <person name="Cox R.J."/>
            <person name="Crous P.W."/>
            <person name="Spatafora J.W."/>
            <person name="Lail K."/>
            <person name="Amirebrahimi M."/>
            <person name="Lipzen A."/>
            <person name="Pangilinan J."/>
            <person name="Andreopoulos W."/>
            <person name="Hayes R.D."/>
            <person name="Ng V."/>
            <person name="Grigoriev I.V."/>
            <person name="Jackson S.A."/>
            <person name="Sutton T.D.S."/>
            <person name="Dobson A.D.W."/>
            <person name="Rama T."/>
        </authorList>
    </citation>
    <scope>NUCLEOTIDE SEQUENCE</scope>
    <source>
        <strain evidence="1">TRa018bII</strain>
    </source>
</reference>
<keyword evidence="2" id="KW-1185">Reference proteome</keyword>